<dbReference type="PANTHER" id="PTHR23501">
    <property type="entry name" value="MAJOR FACILITATOR SUPERFAMILY"/>
    <property type="match status" value="1"/>
</dbReference>
<feature type="transmembrane region" description="Helical" evidence="6">
    <location>
        <begin position="148"/>
        <end position="168"/>
    </location>
</feature>
<evidence type="ECO:0000256" key="1">
    <source>
        <dbReference type="ARBA" id="ARBA00004141"/>
    </source>
</evidence>
<proteinExistence type="predicted"/>
<feature type="transmembrane region" description="Helical" evidence="6">
    <location>
        <begin position="45"/>
        <end position="64"/>
    </location>
</feature>
<evidence type="ECO:0000256" key="3">
    <source>
        <dbReference type="ARBA" id="ARBA00022989"/>
    </source>
</evidence>
<organism evidence="8 9">
    <name type="scientific">Aspergillus pseudoustus</name>
    <dbReference type="NCBI Taxonomy" id="1810923"/>
    <lineage>
        <taxon>Eukaryota</taxon>
        <taxon>Fungi</taxon>
        <taxon>Dikarya</taxon>
        <taxon>Ascomycota</taxon>
        <taxon>Pezizomycotina</taxon>
        <taxon>Eurotiomycetes</taxon>
        <taxon>Eurotiomycetidae</taxon>
        <taxon>Eurotiales</taxon>
        <taxon>Aspergillaceae</taxon>
        <taxon>Aspergillus</taxon>
        <taxon>Aspergillus subgen. Nidulantes</taxon>
    </lineage>
</organism>
<feature type="transmembrane region" description="Helical" evidence="6">
    <location>
        <begin position="115"/>
        <end position="141"/>
    </location>
</feature>
<comment type="subcellular location">
    <subcellularLocation>
        <location evidence="1">Membrane</location>
        <topology evidence="1">Multi-pass membrane protein</topology>
    </subcellularLocation>
</comment>
<dbReference type="EMBL" id="JBFXLU010000035">
    <property type="protein sequence ID" value="KAL2850671.1"/>
    <property type="molecule type" value="Genomic_DNA"/>
</dbReference>
<reference evidence="8 9" key="1">
    <citation type="submission" date="2024-07" db="EMBL/GenBank/DDBJ databases">
        <title>Section-level genome sequencing and comparative genomics of Aspergillus sections Usti and Cavernicolus.</title>
        <authorList>
            <consortium name="Lawrence Berkeley National Laboratory"/>
            <person name="Nybo J.L."/>
            <person name="Vesth T.C."/>
            <person name="Theobald S."/>
            <person name="Frisvad J.C."/>
            <person name="Larsen T.O."/>
            <person name="Kjaerboelling I."/>
            <person name="Rothschild-Mancinelli K."/>
            <person name="Lyhne E.K."/>
            <person name="Kogle M.E."/>
            <person name="Barry K."/>
            <person name="Clum A."/>
            <person name="Na H."/>
            <person name="Ledsgaard L."/>
            <person name="Lin J."/>
            <person name="Lipzen A."/>
            <person name="Kuo A."/>
            <person name="Riley R."/>
            <person name="Mondo S."/>
            <person name="Labutti K."/>
            <person name="Haridas S."/>
            <person name="Pangalinan J."/>
            <person name="Salamov A.A."/>
            <person name="Simmons B.A."/>
            <person name="Magnuson J.K."/>
            <person name="Chen J."/>
            <person name="Drula E."/>
            <person name="Henrissat B."/>
            <person name="Wiebenga A."/>
            <person name="Lubbers R.J."/>
            <person name="Gomes A.C."/>
            <person name="Makela M.R."/>
            <person name="Stajich J."/>
            <person name="Grigoriev I.V."/>
            <person name="Mortensen U.H."/>
            <person name="De Vries R.P."/>
            <person name="Baker S.E."/>
            <person name="Andersen M.R."/>
        </authorList>
    </citation>
    <scope>NUCLEOTIDE SEQUENCE [LARGE SCALE GENOMIC DNA]</scope>
    <source>
        <strain evidence="8 9">CBS 123904</strain>
    </source>
</reference>
<dbReference type="PROSITE" id="PS50850">
    <property type="entry name" value="MFS"/>
    <property type="match status" value="1"/>
</dbReference>
<evidence type="ECO:0000313" key="9">
    <source>
        <dbReference type="Proteomes" id="UP001610446"/>
    </source>
</evidence>
<dbReference type="PANTHER" id="PTHR23501:SF199">
    <property type="entry name" value="MFS EFFLUX TRANSPORTER INPD-RELATED"/>
    <property type="match status" value="1"/>
</dbReference>
<feature type="transmembrane region" description="Helical" evidence="6">
    <location>
        <begin position="251"/>
        <end position="270"/>
    </location>
</feature>
<evidence type="ECO:0000256" key="2">
    <source>
        <dbReference type="ARBA" id="ARBA00022692"/>
    </source>
</evidence>
<evidence type="ECO:0000259" key="7">
    <source>
        <dbReference type="PROSITE" id="PS50850"/>
    </source>
</evidence>
<feature type="transmembrane region" description="Helical" evidence="6">
    <location>
        <begin position="85"/>
        <end position="103"/>
    </location>
</feature>
<sequence length="562" mass="59928">MGETHASEDSYLGAECSPAETHAPPSQETSNAINHSPAVQYPPTWRLICLALALYLALFCACLDQTVLATATPRITSEFHSADHIGWYGSSYLISMCAVKMVWGKLYTLFPPKWVFMTGVAVFEVGSLVCGLAPSSVALILGRAIAGLGASSIDSGIVIIFLLSVPLAKQPLFITSMGSIRGITAAVGPPLGGTLTDNASWRWCFYINLPCGAITMIVVFLLLSPGQFDTSSPEPDARRTNPYWKQTLQSIDLLGTLLLVSGTVSLLLWLQLGGATYSWSNWRIILLITLSAVLLLLFLAVQHKLQDKALLPLRLFHNRNVLGGSWFVSCTTGALFVFIYYLPIWLQEIQQLSPTTSGLSLLATELGMVTFSLLGGALVTLLGYYTPFLIASSVISAIGAGMLSTLQPGSSMAAWIGYQVLFSAGVGLGAQNAFLIAQVAVAQSEKIDAVNVMGFAQTLSGAVVLAVSNSLFQGRLGANFEGLGLGVPDIGVVLKGTSVVWEVIPQGLDEAVLGAYNRGIRETFYFGVALSAVSLIGSVVLEWKSIRKHEDFGKGAESETKT</sequence>
<feature type="transmembrane region" description="Helical" evidence="6">
    <location>
        <begin position="388"/>
        <end position="406"/>
    </location>
</feature>
<name>A0ABR4KEH1_9EURO</name>
<dbReference type="Gene3D" id="1.20.1720.10">
    <property type="entry name" value="Multidrug resistance protein D"/>
    <property type="match status" value="1"/>
</dbReference>
<gene>
    <name evidence="8" type="ORF">BJY01DRAFT_245367</name>
</gene>
<keyword evidence="4 6" id="KW-0472">Membrane</keyword>
<feature type="transmembrane region" description="Helical" evidence="6">
    <location>
        <begin position="412"/>
        <end position="437"/>
    </location>
</feature>
<dbReference type="InterPro" id="IPR020846">
    <property type="entry name" value="MFS_dom"/>
</dbReference>
<feature type="region of interest" description="Disordered" evidence="5">
    <location>
        <begin position="1"/>
        <end position="31"/>
    </location>
</feature>
<feature type="transmembrane region" description="Helical" evidence="6">
    <location>
        <begin position="523"/>
        <end position="541"/>
    </location>
</feature>
<evidence type="ECO:0000256" key="5">
    <source>
        <dbReference type="SAM" id="MobiDB-lite"/>
    </source>
</evidence>
<dbReference type="InterPro" id="IPR036259">
    <property type="entry name" value="MFS_trans_sf"/>
</dbReference>
<keyword evidence="9" id="KW-1185">Reference proteome</keyword>
<dbReference type="Gene3D" id="1.20.1250.20">
    <property type="entry name" value="MFS general substrate transporter like domains"/>
    <property type="match status" value="1"/>
</dbReference>
<dbReference type="CDD" id="cd17502">
    <property type="entry name" value="MFS_Azr1_MDR_like"/>
    <property type="match status" value="1"/>
</dbReference>
<feature type="transmembrane region" description="Helical" evidence="6">
    <location>
        <begin position="362"/>
        <end position="381"/>
    </location>
</feature>
<comment type="caution">
    <text evidence="8">The sequence shown here is derived from an EMBL/GenBank/DDBJ whole genome shotgun (WGS) entry which is preliminary data.</text>
</comment>
<keyword evidence="2 6" id="KW-0812">Transmembrane</keyword>
<dbReference type="Proteomes" id="UP001610446">
    <property type="component" value="Unassembled WGS sequence"/>
</dbReference>
<dbReference type="InterPro" id="IPR011701">
    <property type="entry name" value="MFS"/>
</dbReference>
<evidence type="ECO:0000256" key="4">
    <source>
        <dbReference type="ARBA" id="ARBA00023136"/>
    </source>
</evidence>
<feature type="transmembrane region" description="Helical" evidence="6">
    <location>
        <begin position="321"/>
        <end position="342"/>
    </location>
</feature>
<dbReference type="SUPFAM" id="SSF103473">
    <property type="entry name" value="MFS general substrate transporter"/>
    <property type="match status" value="2"/>
</dbReference>
<feature type="domain" description="Major facilitator superfamily (MFS) profile" evidence="7">
    <location>
        <begin position="50"/>
        <end position="546"/>
    </location>
</feature>
<feature type="transmembrane region" description="Helical" evidence="6">
    <location>
        <begin position="282"/>
        <end position="301"/>
    </location>
</feature>
<evidence type="ECO:0000256" key="6">
    <source>
        <dbReference type="SAM" id="Phobius"/>
    </source>
</evidence>
<feature type="transmembrane region" description="Helical" evidence="6">
    <location>
        <begin position="205"/>
        <end position="223"/>
    </location>
</feature>
<feature type="transmembrane region" description="Helical" evidence="6">
    <location>
        <begin position="449"/>
        <end position="472"/>
    </location>
</feature>
<protein>
    <submittedName>
        <fullName evidence="8">Major facilitator superfamily transporter</fullName>
    </submittedName>
</protein>
<evidence type="ECO:0000313" key="8">
    <source>
        <dbReference type="EMBL" id="KAL2850671.1"/>
    </source>
</evidence>
<keyword evidence="3 6" id="KW-1133">Transmembrane helix</keyword>
<dbReference type="Pfam" id="PF07690">
    <property type="entry name" value="MFS_1"/>
    <property type="match status" value="1"/>
</dbReference>
<accession>A0ABR4KEH1</accession>